<dbReference type="PROSITE" id="PS51257">
    <property type="entry name" value="PROKAR_LIPOPROTEIN"/>
    <property type="match status" value="1"/>
</dbReference>
<name>A0A3B0YBB8_9ZZZZ</name>
<dbReference type="AlphaFoldDB" id="A0A3B0YBB8"/>
<dbReference type="Pfam" id="PF14559">
    <property type="entry name" value="TPR_19"/>
    <property type="match status" value="1"/>
</dbReference>
<organism evidence="2">
    <name type="scientific">hydrothermal vent metagenome</name>
    <dbReference type="NCBI Taxonomy" id="652676"/>
    <lineage>
        <taxon>unclassified sequences</taxon>
        <taxon>metagenomes</taxon>
        <taxon>ecological metagenomes</taxon>
    </lineage>
</organism>
<proteinExistence type="predicted"/>
<dbReference type="Gene3D" id="1.25.40.10">
    <property type="entry name" value="Tetratricopeptide repeat domain"/>
    <property type="match status" value="1"/>
</dbReference>
<dbReference type="EMBL" id="UOFM01000247">
    <property type="protein sequence ID" value="VAW78145.1"/>
    <property type="molecule type" value="Genomic_DNA"/>
</dbReference>
<sequence>MVAMKHTFFLLVLVLSACSTRLPTRLPPVIESGSQSTETLPPAEVPAPVIEAPPENRASRGAVIALLDRAEHYRRLGDTDSASATLERALRIDPRNARLWYQLAVVRLEQGRAAQAEQLALKSNALSAGDRALLARSWALVARARWAQDDATGAQKAERKAAEARR</sequence>
<evidence type="ECO:0000313" key="2">
    <source>
        <dbReference type="EMBL" id="VAW78145.1"/>
    </source>
</evidence>
<dbReference type="InterPro" id="IPR011990">
    <property type="entry name" value="TPR-like_helical_dom_sf"/>
</dbReference>
<dbReference type="InterPro" id="IPR019734">
    <property type="entry name" value="TPR_rpt"/>
</dbReference>
<evidence type="ECO:0000256" key="1">
    <source>
        <dbReference type="SAM" id="MobiDB-lite"/>
    </source>
</evidence>
<reference evidence="2" key="1">
    <citation type="submission" date="2018-06" db="EMBL/GenBank/DDBJ databases">
        <authorList>
            <person name="Zhirakovskaya E."/>
        </authorList>
    </citation>
    <scope>NUCLEOTIDE SEQUENCE</scope>
</reference>
<accession>A0A3B0YBB8</accession>
<gene>
    <name evidence="2" type="ORF">MNBD_GAMMA14-1742</name>
</gene>
<feature type="region of interest" description="Disordered" evidence="1">
    <location>
        <begin position="29"/>
        <end position="49"/>
    </location>
</feature>
<dbReference type="SMART" id="SM00028">
    <property type="entry name" value="TPR"/>
    <property type="match status" value="2"/>
</dbReference>
<dbReference type="PROSITE" id="PS50005">
    <property type="entry name" value="TPR"/>
    <property type="match status" value="1"/>
</dbReference>
<protein>
    <submittedName>
        <fullName evidence="2">Uncharacterized protein</fullName>
    </submittedName>
</protein>
<dbReference type="SUPFAM" id="SSF48452">
    <property type="entry name" value="TPR-like"/>
    <property type="match status" value="1"/>
</dbReference>